<feature type="region of interest" description="Disordered" evidence="1">
    <location>
        <begin position="1"/>
        <end position="20"/>
    </location>
</feature>
<sequence>MLFHNHARGTVNHDLPGQARIAGRCPTASRTAVPDRTAEGAEAVTRRAGRCPYGAVHGT</sequence>
<dbReference type="Proteomes" id="UP000645555">
    <property type="component" value="Unassembled WGS sequence"/>
</dbReference>
<dbReference type="AlphaFoldDB" id="A0A918NLZ8"/>
<evidence type="ECO:0000313" key="3">
    <source>
        <dbReference type="Proteomes" id="UP000645555"/>
    </source>
</evidence>
<evidence type="ECO:0000256" key="1">
    <source>
        <dbReference type="SAM" id="MobiDB-lite"/>
    </source>
</evidence>
<evidence type="ECO:0000313" key="2">
    <source>
        <dbReference type="EMBL" id="GGX79896.1"/>
    </source>
</evidence>
<reference evidence="2" key="1">
    <citation type="journal article" date="2014" name="Int. J. Syst. Evol. Microbiol.">
        <title>Complete genome sequence of Corynebacterium casei LMG S-19264T (=DSM 44701T), isolated from a smear-ripened cheese.</title>
        <authorList>
            <consortium name="US DOE Joint Genome Institute (JGI-PGF)"/>
            <person name="Walter F."/>
            <person name="Albersmeier A."/>
            <person name="Kalinowski J."/>
            <person name="Ruckert C."/>
        </authorList>
    </citation>
    <scope>NUCLEOTIDE SEQUENCE</scope>
    <source>
        <strain evidence="2">JCM 4956</strain>
    </source>
</reference>
<gene>
    <name evidence="2" type="ORF">GCM10010515_54410</name>
</gene>
<keyword evidence="3" id="KW-1185">Reference proteome</keyword>
<protein>
    <submittedName>
        <fullName evidence="2">Uncharacterized protein</fullName>
    </submittedName>
</protein>
<comment type="caution">
    <text evidence="2">The sequence shown here is derived from an EMBL/GenBank/DDBJ whole genome shotgun (WGS) entry which is preliminary data.</text>
</comment>
<reference evidence="2" key="2">
    <citation type="submission" date="2020-09" db="EMBL/GenBank/DDBJ databases">
        <authorList>
            <person name="Sun Q."/>
            <person name="Ohkuma M."/>
        </authorList>
    </citation>
    <scope>NUCLEOTIDE SEQUENCE</scope>
    <source>
        <strain evidence="2">JCM 4956</strain>
    </source>
</reference>
<name>A0A918NLZ8_9ACTN</name>
<dbReference type="EMBL" id="BMWD01000022">
    <property type="protein sequence ID" value="GGX79896.1"/>
    <property type="molecule type" value="Genomic_DNA"/>
</dbReference>
<accession>A0A918NLZ8</accession>
<proteinExistence type="predicted"/>
<organism evidence="2 3">
    <name type="scientific">Streptomyces fructofermentans</name>
    <dbReference type="NCBI Taxonomy" id="152141"/>
    <lineage>
        <taxon>Bacteria</taxon>
        <taxon>Bacillati</taxon>
        <taxon>Actinomycetota</taxon>
        <taxon>Actinomycetes</taxon>
        <taxon>Kitasatosporales</taxon>
        <taxon>Streptomycetaceae</taxon>
        <taxon>Streptomyces</taxon>
    </lineage>
</organism>